<sequence>MVKTLKLSRTQTMNSHTKPSRLTQAFISSIEANGAKQRFSDHKVAGLYLRIAPGGTKTFVIRYRKPDNASAEMNIGRADVVTLDMARDRAKKHLAQVPDGHDPIEARRQAAIEARNKKMETLEALAQAFKASPGFLSKKIRTQEFYESCLRVHILPRLGKRSIKEIGRKDIAAFLDQIYSEHSGPASNSARRTLSVLFSYATELELIDFNPVSAVKQRHRGGQRTRQLNDTELKRLWQALDNLEGVTSDVSDMIRLCLFLPARVNEIAGMEWAELNFNERLWTVRADRMKNNKPHELPFGEFCRSLLEKRRNSDAGNNPWVFPAKSGIEPMNGKVASRACNRLSKDWGWQPFGPHALRRGFTTKMAEKGVRLEILERALSHDVMGGRAIAHYDHYSYRDEKRELIWSASRKVVR</sequence>
<dbReference type="InterPro" id="IPR050808">
    <property type="entry name" value="Phage_Integrase"/>
</dbReference>
<dbReference type="Gene3D" id="1.10.150.130">
    <property type="match status" value="1"/>
</dbReference>
<dbReference type="Pfam" id="PF22022">
    <property type="entry name" value="Phage_int_M"/>
    <property type="match status" value="1"/>
</dbReference>
<dbReference type="InterPro" id="IPR010998">
    <property type="entry name" value="Integrase_recombinase_N"/>
</dbReference>
<dbReference type="AlphaFoldDB" id="A0A059G1M6"/>
<dbReference type="PROSITE" id="PS51900">
    <property type="entry name" value="CB"/>
    <property type="match status" value="1"/>
</dbReference>
<keyword evidence="9" id="KW-1185">Reference proteome</keyword>
<gene>
    <name evidence="8" type="ORF">HOC_20573</name>
</gene>
<dbReference type="Gene3D" id="3.30.160.390">
    <property type="entry name" value="Integrase, DNA-binding domain"/>
    <property type="match status" value="1"/>
</dbReference>
<dbReference type="PANTHER" id="PTHR30629">
    <property type="entry name" value="PROPHAGE INTEGRASE"/>
    <property type="match status" value="1"/>
</dbReference>
<evidence type="ECO:0000256" key="5">
    <source>
        <dbReference type="PROSITE-ProRule" id="PRU01248"/>
    </source>
</evidence>
<dbReference type="Pfam" id="PF00589">
    <property type="entry name" value="Phage_integrase"/>
    <property type="match status" value="1"/>
</dbReference>
<comment type="similarity">
    <text evidence="1">Belongs to the 'phage' integrase family.</text>
</comment>
<evidence type="ECO:0000256" key="4">
    <source>
        <dbReference type="ARBA" id="ARBA00023172"/>
    </source>
</evidence>
<keyword evidence="4" id="KW-0233">DNA recombination</keyword>
<proteinExistence type="inferred from homology"/>
<reference evidence="8 9" key="1">
    <citation type="journal article" date="2014" name="Antonie Van Leeuwenhoek">
        <title>Hyphomonas beringensis sp. nov. and Hyphomonas chukchiensis sp. nov., isolated from surface seawater of the Bering Sea and Chukchi Sea.</title>
        <authorList>
            <person name="Li C."/>
            <person name="Lai Q."/>
            <person name="Li G."/>
            <person name="Dong C."/>
            <person name="Wang J."/>
            <person name="Liao Y."/>
            <person name="Shao Z."/>
        </authorList>
    </citation>
    <scope>NUCLEOTIDE SEQUENCE [LARGE SCALE GENOMIC DNA]</scope>
    <source>
        <strain evidence="8 9">SCH89</strain>
    </source>
</reference>
<dbReference type="eggNOG" id="COG0582">
    <property type="taxonomic scope" value="Bacteria"/>
</dbReference>
<accession>A0A059G1M6</accession>
<dbReference type="GO" id="GO:0003677">
    <property type="term" value="F:DNA binding"/>
    <property type="evidence" value="ECO:0007669"/>
    <property type="project" value="UniProtKB-UniRule"/>
</dbReference>
<dbReference type="Proteomes" id="UP000024942">
    <property type="component" value="Unassembled WGS sequence"/>
</dbReference>
<dbReference type="STRING" id="1280953.HOC_20573"/>
<feature type="non-terminal residue" evidence="8">
    <location>
        <position position="414"/>
    </location>
</feature>
<dbReference type="CDD" id="cd00801">
    <property type="entry name" value="INT_P4_C"/>
    <property type="match status" value="1"/>
</dbReference>
<evidence type="ECO:0000259" key="6">
    <source>
        <dbReference type="PROSITE" id="PS51898"/>
    </source>
</evidence>
<dbReference type="Gene3D" id="1.10.443.10">
    <property type="entry name" value="Intergrase catalytic core"/>
    <property type="match status" value="1"/>
</dbReference>
<keyword evidence="2" id="KW-0229">DNA integration</keyword>
<evidence type="ECO:0000259" key="7">
    <source>
        <dbReference type="PROSITE" id="PS51900"/>
    </source>
</evidence>
<dbReference type="GO" id="GO:0015074">
    <property type="term" value="P:DNA integration"/>
    <property type="evidence" value="ECO:0007669"/>
    <property type="project" value="UniProtKB-KW"/>
</dbReference>
<protein>
    <submittedName>
        <fullName evidence="8">Integrase family protein</fullName>
    </submittedName>
</protein>
<name>A0A059G1M6_9PROT</name>
<dbReference type="InterPro" id="IPR025166">
    <property type="entry name" value="Integrase_DNA_bind_dom"/>
</dbReference>
<dbReference type="InterPro" id="IPR013762">
    <property type="entry name" value="Integrase-like_cat_sf"/>
</dbReference>
<feature type="domain" description="Tyr recombinase" evidence="6">
    <location>
        <begin position="223"/>
        <end position="405"/>
    </location>
</feature>
<dbReference type="SUPFAM" id="SSF56349">
    <property type="entry name" value="DNA breaking-rejoining enzymes"/>
    <property type="match status" value="1"/>
</dbReference>
<dbReference type="InterPro" id="IPR038488">
    <property type="entry name" value="Integrase_DNA-bd_sf"/>
</dbReference>
<evidence type="ECO:0000313" key="8">
    <source>
        <dbReference type="EMBL" id="KCZ97427.1"/>
    </source>
</evidence>
<dbReference type="InterPro" id="IPR044068">
    <property type="entry name" value="CB"/>
</dbReference>
<dbReference type="OrthoDB" id="7615137at2"/>
<dbReference type="Pfam" id="PF13356">
    <property type="entry name" value="Arm-DNA-bind_3"/>
    <property type="match status" value="1"/>
</dbReference>
<dbReference type="PANTHER" id="PTHR30629:SF2">
    <property type="entry name" value="PROPHAGE INTEGRASE INTS-RELATED"/>
    <property type="match status" value="1"/>
</dbReference>
<evidence type="ECO:0000256" key="3">
    <source>
        <dbReference type="ARBA" id="ARBA00023125"/>
    </source>
</evidence>
<dbReference type="InterPro" id="IPR053876">
    <property type="entry name" value="Phage_int_M"/>
</dbReference>
<dbReference type="EMBL" id="ARYL01000111">
    <property type="protein sequence ID" value="KCZ97427.1"/>
    <property type="molecule type" value="Genomic_DNA"/>
</dbReference>
<dbReference type="GO" id="GO:0006310">
    <property type="term" value="P:DNA recombination"/>
    <property type="evidence" value="ECO:0007669"/>
    <property type="project" value="UniProtKB-KW"/>
</dbReference>
<evidence type="ECO:0000313" key="9">
    <source>
        <dbReference type="Proteomes" id="UP000024942"/>
    </source>
</evidence>
<dbReference type="RefSeq" id="WP_035542464.1">
    <property type="nucleotide sequence ID" value="NZ_ARYL01000111.1"/>
</dbReference>
<dbReference type="PROSITE" id="PS51898">
    <property type="entry name" value="TYR_RECOMBINASE"/>
    <property type="match status" value="1"/>
</dbReference>
<dbReference type="InterPro" id="IPR002104">
    <property type="entry name" value="Integrase_catalytic"/>
</dbReference>
<feature type="domain" description="Core-binding (CB)" evidence="7">
    <location>
        <begin position="120"/>
        <end position="205"/>
    </location>
</feature>
<organism evidence="8 9">
    <name type="scientific">Hyphomonas oceanitis SCH89</name>
    <dbReference type="NCBI Taxonomy" id="1280953"/>
    <lineage>
        <taxon>Bacteria</taxon>
        <taxon>Pseudomonadati</taxon>
        <taxon>Pseudomonadota</taxon>
        <taxon>Alphaproteobacteria</taxon>
        <taxon>Hyphomonadales</taxon>
        <taxon>Hyphomonadaceae</taxon>
        <taxon>Hyphomonas</taxon>
    </lineage>
</organism>
<dbReference type="InterPro" id="IPR011010">
    <property type="entry name" value="DNA_brk_join_enz"/>
</dbReference>
<comment type="caution">
    <text evidence="8">The sequence shown here is derived from an EMBL/GenBank/DDBJ whole genome shotgun (WGS) entry which is preliminary data.</text>
</comment>
<evidence type="ECO:0000256" key="1">
    <source>
        <dbReference type="ARBA" id="ARBA00008857"/>
    </source>
</evidence>
<keyword evidence="3 5" id="KW-0238">DNA-binding</keyword>
<evidence type="ECO:0000256" key="2">
    <source>
        <dbReference type="ARBA" id="ARBA00022908"/>
    </source>
</evidence>